<name>A0ABT3GEP5_9BACT</name>
<proteinExistence type="predicted"/>
<dbReference type="PANTHER" id="PTHR45128">
    <property type="entry name" value="METHYLTRANSFERASE TYPE 11"/>
    <property type="match status" value="1"/>
</dbReference>
<evidence type="ECO:0000313" key="4">
    <source>
        <dbReference type="Proteomes" id="UP001320876"/>
    </source>
</evidence>
<dbReference type="Gene3D" id="3.40.50.150">
    <property type="entry name" value="Vaccinia Virus protein VP39"/>
    <property type="match status" value="1"/>
</dbReference>
<keyword evidence="3" id="KW-0489">Methyltransferase</keyword>
<dbReference type="Proteomes" id="UP001320876">
    <property type="component" value="Unassembled WGS sequence"/>
</dbReference>
<evidence type="ECO:0000313" key="3">
    <source>
        <dbReference type="EMBL" id="MCW1922079.1"/>
    </source>
</evidence>
<feature type="domain" description="S-adenosylmethionine-dependent methyltransferase Rv2258c-like winged HTH" evidence="2">
    <location>
        <begin position="28"/>
        <end position="101"/>
    </location>
</feature>
<dbReference type="SUPFAM" id="SSF46785">
    <property type="entry name" value="Winged helix' DNA-binding domain"/>
    <property type="match status" value="1"/>
</dbReference>
<evidence type="ECO:0000259" key="1">
    <source>
        <dbReference type="Pfam" id="PF13847"/>
    </source>
</evidence>
<keyword evidence="4" id="KW-1185">Reference proteome</keyword>
<dbReference type="InterPro" id="IPR036390">
    <property type="entry name" value="WH_DNA-bd_sf"/>
</dbReference>
<comment type="caution">
    <text evidence="3">The sequence shown here is derived from an EMBL/GenBank/DDBJ whole genome shotgun (WGS) entry which is preliminary data.</text>
</comment>
<dbReference type="InterPro" id="IPR036388">
    <property type="entry name" value="WH-like_DNA-bd_sf"/>
</dbReference>
<dbReference type="GO" id="GO:0008168">
    <property type="term" value="F:methyltransferase activity"/>
    <property type="evidence" value="ECO:0007669"/>
    <property type="project" value="UniProtKB-KW"/>
</dbReference>
<dbReference type="Gene3D" id="1.10.10.10">
    <property type="entry name" value="Winged helix-like DNA-binding domain superfamily/Winged helix DNA-binding domain"/>
    <property type="match status" value="1"/>
</dbReference>
<gene>
    <name evidence="3" type="ORF">OKA05_05910</name>
</gene>
<feature type="domain" description="Methyltransferase" evidence="1">
    <location>
        <begin position="176"/>
        <end position="291"/>
    </location>
</feature>
<evidence type="ECO:0000259" key="2">
    <source>
        <dbReference type="Pfam" id="PF21320"/>
    </source>
</evidence>
<protein>
    <submittedName>
        <fullName evidence="3">Class I SAM-dependent methyltransferase</fullName>
    </submittedName>
</protein>
<dbReference type="Pfam" id="PF21320">
    <property type="entry name" value="WHD_Rv2258c"/>
    <property type="match status" value="1"/>
</dbReference>
<dbReference type="SUPFAM" id="SSF53335">
    <property type="entry name" value="S-adenosyl-L-methionine-dependent methyltransferases"/>
    <property type="match status" value="1"/>
</dbReference>
<organism evidence="3 4">
    <name type="scientific">Luteolibacter arcticus</name>
    <dbReference type="NCBI Taxonomy" id="1581411"/>
    <lineage>
        <taxon>Bacteria</taxon>
        <taxon>Pseudomonadati</taxon>
        <taxon>Verrucomicrobiota</taxon>
        <taxon>Verrucomicrobiia</taxon>
        <taxon>Verrucomicrobiales</taxon>
        <taxon>Verrucomicrobiaceae</taxon>
        <taxon>Luteolibacter</taxon>
    </lineage>
</organism>
<dbReference type="Pfam" id="PF13847">
    <property type="entry name" value="Methyltransf_31"/>
    <property type="match status" value="1"/>
</dbReference>
<dbReference type="InterPro" id="IPR025714">
    <property type="entry name" value="Methyltranfer_dom"/>
</dbReference>
<dbReference type="CDD" id="cd02440">
    <property type="entry name" value="AdoMet_MTases"/>
    <property type="match status" value="1"/>
</dbReference>
<dbReference type="InterPro" id="IPR048711">
    <property type="entry name" value="WHD_Rv2258c"/>
</dbReference>
<dbReference type="InterPro" id="IPR029063">
    <property type="entry name" value="SAM-dependent_MTases_sf"/>
</dbReference>
<dbReference type="PANTHER" id="PTHR45128:SF1">
    <property type="entry name" value="S-ADENOSYLMETHIONINE-DEPENDENT METHYLTRANSFERASE RV2258C"/>
    <property type="match status" value="1"/>
</dbReference>
<reference evidence="3 4" key="1">
    <citation type="submission" date="2022-10" db="EMBL/GenBank/DDBJ databases">
        <title>Luteolibacter arcticus strain CCTCC AB 2014275, whole genome shotgun sequencing project.</title>
        <authorList>
            <person name="Zhao G."/>
            <person name="Shen L."/>
        </authorList>
    </citation>
    <scope>NUCLEOTIDE SEQUENCE [LARGE SCALE GENOMIC DNA]</scope>
    <source>
        <strain evidence="3 4">CCTCC AB 2014275</strain>
    </source>
</reference>
<dbReference type="GO" id="GO:0032259">
    <property type="term" value="P:methylation"/>
    <property type="evidence" value="ECO:0007669"/>
    <property type="project" value="UniProtKB-KW"/>
</dbReference>
<dbReference type="InterPro" id="IPR053173">
    <property type="entry name" value="SAM-binding_MTase"/>
</dbReference>
<keyword evidence="3" id="KW-0808">Transferase</keyword>
<accession>A0ABT3GEP5</accession>
<sequence length="362" mass="38965">MCLACDTKLSAESLDEFGGRYLDILNHGALAVMISIGYRTGLFAAMRKAGPATSHELAETAGLHERYVREWLGAMTCGGIATCDETSSVFSLLPAASASLTGSDGAENLAYLAQYVAMMGSVEDKIIDCFHRGGGIPYSDFPRFHEVMAQDSAQTVVGALFEHILPLVPGLALSLHNGIDVLDIGCGRGKALLAMAKQFPNSRFTGWDLSAEATRDAANEAHALGLTNVRFEVRDLSDFDKTAPSADFNLITAFDAIHDQARPDHVLAGIRRALRPDGVFLMQDIGASSNVAENRDHLIGTLLYSLSCTHCMTVSLSQGGLGVGAMWGEQMTREFLTNAGFSSVARHTLPHDIQNYYYLVKP</sequence>
<dbReference type="EMBL" id="JAPDDT010000002">
    <property type="protein sequence ID" value="MCW1922079.1"/>
    <property type="molecule type" value="Genomic_DNA"/>
</dbReference>
<dbReference type="RefSeq" id="WP_264486189.1">
    <property type="nucleotide sequence ID" value="NZ_JAPDDT010000002.1"/>
</dbReference>